<feature type="transmembrane region" description="Helical" evidence="6">
    <location>
        <begin position="475"/>
        <end position="494"/>
    </location>
</feature>
<keyword evidence="2" id="KW-0813">Transport</keyword>
<reference evidence="8 9" key="1">
    <citation type="submission" date="2023-07" db="EMBL/GenBank/DDBJ databases">
        <title>Genomic Encyclopedia of Type Strains, Phase IV (KMG-IV): sequencing the most valuable type-strain genomes for metagenomic binning, comparative biology and taxonomic classification.</title>
        <authorList>
            <person name="Goeker M."/>
        </authorList>
    </citation>
    <scope>NUCLEOTIDE SEQUENCE [LARGE SCALE GENOMIC DNA]</scope>
    <source>
        <strain evidence="8 9">B1-1</strain>
    </source>
</reference>
<comment type="subcellular location">
    <subcellularLocation>
        <location evidence="1">Membrane</location>
        <topology evidence="1">Multi-pass membrane protein</topology>
    </subcellularLocation>
</comment>
<name>A0ABU0M6T1_9HYPH</name>
<proteinExistence type="predicted"/>
<keyword evidence="4 6" id="KW-1133">Transmembrane helix</keyword>
<dbReference type="Pfam" id="PF07690">
    <property type="entry name" value="MFS_1"/>
    <property type="match status" value="1"/>
</dbReference>
<accession>A0ABU0M6T1</accession>
<feature type="transmembrane region" description="Helical" evidence="6">
    <location>
        <begin position="187"/>
        <end position="205"/>
    </location>
</feature>
<feature type="domain" description="Major facilitator superfamily (MFS) profile" evidence="7">
    <location>
        <begin position="23"/>
        <end position="498"/>
    </location>
</feature>
<gene>
    <name evidence="8" type="ORF">QO015_002259</name>
</gene>
<feature type="transmembrane region" description="Helical" evidence="6">
    <location>
        <begin position="366"/>
        <end position="384"/>
    </location>
</feature>
<comment type="caution">
    <text evidence="8">The sequence shown here is derived from an EMBL/GenBank/DDBJ whole genome shotgun (WGS) entry which is preliminary data.</text>
</comment>
<evidence type="ECO:0000259" key="7">
    <source>
        <dbReference type="PROSITE" id="PS50850"/>
    </source>
</evidence>
<dbReference type="SUPFAM" id="SSF103473">
    <property type="entry name" value="MFS general substrate transporter"/>
    <property type="match status" value="1"/>
</dbReference>
<dbReference type="RefSeq" id="WP_266279335.1">
    <property type="nucleotide sequence ID" value="NZ_JAPKNF010000001.1"/>
</dbReference>
<evidence type="ECO:0000256" key="5">
    <source>
        <dbReference type="ARBA" id="ARBA00023136"/>
    </source>
</evidence>
<feature type="transmembrane region" description="Helical" evidence="6">
    <location>
        <begin position="29"/>
        <end position="52"/>
    </location>
</feature>
<dbReference type="Gene3D" id="1.20.1250.20">
    <property type="entry name" value="MFS general substrate transporter like domains"/>
    <property type="match status" value="2"/>
</dbReference>
<dbReference type="InterPro" id="IPR036259">
    <property type="entry name" value="MFS_trans_sf"/>
</dbReference>
<feature type="transmembrane region" description="Helical" evidence="6">
    <location>
        <begin position="217"/>
        <end position="237"/>
    </location>
</feature>
<feature type="transmembrane region" description="Helical" evidence="6">
    <location>
        <begin position="119"/>
        <end position="138"/>
    </location>
</feature>
<evidence type="ECO:0000313" key="9">
    <source>
        <dbReference type="Proteomes" id="UP001223743"/>
    </source>
</evidence>
<feature type="transmembrane region" description="Helical" evidence="6">
    <location>
        <begin position="159"/>
        <end position="181"/>
    </location>
</feature>
<evidence type="ECO:0000256" key="4">
    <source>
        <dbReference type="ARBA" id="ARBA00022989"/>
    </source>
</evidence>
<protein>
    <submittedName>
        <fullName evidence="8">MFS family permease</fullName>
    </submittedName>
</protein>
<evidence type="ECO:0000256" key="2">
    <source>
        <dbReference type="ARBA" id="ARBA00022448"/>
    </source>
</evidence>
<feature type="transmembrane region" description="Helical" evidence="6">
    <location>
        <begin position="95"/>
        <end position="113"/>
    </location>
</feature>
<dbReference type="CDD" id="cd17321">
    <property type="entry name" value="MFS_MMR_MDR_like"/>
    <property type="match status" value="1"/>
</dbReference>
<dbReference type="PROSITE" id="PS50850">
    <property type="entry name" value="MFS"/>
    <property type="match status" value="1"/>
</dbReference>
<feature type="transmembrane region" description="Helical" evidence="6">
    <location>
        <begin position="534"/>
        <end position="554"/>
    </location>
</feature>
<dbReference type="PANTHER" id="PTHR42718">
    <property type="entry name" value="MAJOR FACILITATOR SUPERFAMILY MULTIDRUG TRANSPORTER MFSC"/>
    <property type="match status" value="1"/>
</dbReference>
<evidence type="ECO:0000313" key="8">
    <source>
        <dbReference type="EMBL" id="MDQ0516646.1"/>
    </source>
</evidence>
<dbReference type="EMBL" id="JAUSWJ010000001">
    <property type="protein sequence ID" value="MDQ0516646.1"/>
    <property type="molecule type" value="Genomic_DNA"/>
</dbReference>
<dbReference type="InterPro" id="IPR020846">
    <property type="entry name" value="MFS_dom"/>
</dbReference>
<dbReference type="InterPro" id="IPR011701">
    <property type="entry name" value="MFS"/>
</dbReference>
<evidence type="ECO:0000256" key="1">
    <source>
        <dbReference type="ARBA" id="ARBA00004141"/>
    </source>
</evidence>
<feature type="transmembrane region" description="Helical" evidence="6">
    <location>
        <begin position="501"/>
        <end position="522"/>
    </location>
</feature>
<keyword evidence="3 6" id="KW-0812">Transmembrane</keyword>
<evidence type="ECO:0000256" key="3">
    <source>
        <dbReference type="ARBA" id="ARBA00022692"/>
    </source>
</evidence>
<organism evidence="8 9">
    <name type="scientific">Kaistia geumhonensis</name>
    <dbReference type="NCBI Taxonomy" id="410839"/>
    <lineage>
        <taxon>Bacteria</taxon>
        <taxon>Pseudomonadati</taxon>
        <taxon>Pseudomonadota</taxon>
        <taxon>Alphaproteobacteria</taxon>
        <taxon>Hyphomicrobiales</taxon>
        <taxon>Kaistiaceae</taxon>
        <taxon>Kaistia</taxon>
    </lineage>
</organism>
<feature type="transmembrane region" description="Helical" evidence="6">
    <location>
        <begin position="257"/>
        <end position="279"/>
    </location>
</feature>
<feature type="transmembrane region" description="Helical" evidence="6">
    <location>
        <begin position="300"/>
        <end position="322"/>
    </location>
</feature>
<dbReference type="PANTHER" id="PTHR42718:SF9">
    <property type="entry name" value="MAJOR FACILITATOR SUPERFAMILY MULTIDRUG TRANSPORTER MFSC"/>
    <property type="match status" value="1"/>
</dbReference>
<keyword evidence="9" id="KW-1185">Reference proteome</keyword>
<sequence>MSSPALPAGAEPAPRDPHYKWVALSNTTLGMLAAAVNGSILLISLPAIFRGIHLKPLEPSNVNILLWSIMGYMVATSVLVVTFGRLGDSLGRARIYNLGFLIFTISAVALSLMPGDGAFAAWYLIAVRIIQGVGGAMLMANSTAILTDAFPAEQRGLALGINTIAAIGGSFIGLLIGGLLADIDWRLVFWINVPFGVVGTAWAYWKLKDRTAPRRRPVDWAGNITFGIGLILVLIGITEGIQPYGSHAMAWTSPEVVTLLVTGFALLVAFLVIESRVAYPMFDLTLFRIRPFSAGNLASLLAAIGRGGLQFMLIIWLQGIWLPLHGYSFEETPLWAGIFMLPLTLGFLVATPVSGWLSDRHGARPFAVAGMLIGAASFAALMLLPPDFPYSLFALFLFLNGLGSGLFIAPNSTAIMNSVPPAERGQAAGMRATTLNAGQVLSIGIFFSLMILGLTESLPSAMHAALVAKDVPDAVATQAASAPAVASLFAAFLGYNPMGELIPAATLAGLPAAAEITGKTFFPHLIAEPFMHGLVFAFTFSMILNLLAAAFSYLAGGKFVHEQAVPMHVHGRVPRPEPAGEIPAVE</sequence>
<feature type="transmembrane region" description="Helical" evidence="6">
    <location>
        <begin position="64"/>
        <end position="83"/>
    </location>
</feature>
<feature type="transmembrane region" description="Helical" evidence="6">
    <location>
        <begin position="390"/>
        <end position="409"/>
    </location>
</feature>
<evidence type="ECO:0000256" key="6">
    <source>
        <dbReference type="SAM" id="Phobius"/>
    </source>
</evidence>
<dbReference type="Proteomes" id="UP001223743">
    <property type="component" value="Unassembled WGS sequence"/>
</dbReference>
<feature type="transmembrane region" description="Helical" evidence="6">
    <location>
        <begin position="334"/>
        <end position="354"/>
    </location>
</feature>
<feature type="transmembrane region" description="Helical" evidence="6">
    <location>
        <begin position="434"/>
        <end position="455"/>
    </location>
</feature>
<keyword evidence="5 6" id="KW-0472">Membrane</keyword>